<dbReference type="PIRSF" id="PIRSF028754">
    <property type="entry name" value="UCP028754"/>
    <property type="match status" value="1"/>
</dbReference>
<name>A0A2A9E435_9MICO</name>
<dbReference type="OrthoDB" id="150941at2"/>
<dbReference type="InterPro" id="IPR019151">
    <property type="entry name" value="Proteasome_assmbl_chaperone_2"/>
</dbReference>
<accession>A0A2A9E435</accession>
<dbReference type="AlphaFoldDB" id="A0A2A9E435"/>
<dbReference type="Proteomes" id="UP000225548">
    <property type="component" value="Unassembled WGS sequence"/>
</dbReference>
<gene>
    <name evidence="1" type="ORF">ATL42_1190</name>
</gene>
<sequence>MNAPLPTPESQSSTPGADDQDAIMLAAFEGWNDAGSAASSALLHLSDLWDADQIDELDPEDYHDFQVNRPIVATDAAGNRELTWPTTTISVAHGPTTGRRIVLVHGIEPSMRWKSYCTELLEIARTLGVSTVVTLGALLADVPHTRPIPVTITSDDPAVQSLLEVEGSTYEGPTGIVGVLHQAAQTSGFHSLSVWAAVPHYVAHPPSPKATVSILTRLEAFLGETIPLGDLTEDAEAWQHGVDELAAEDTEIAEYVEQLEQAKDTVELPEASGEAIAREFEQYLRRRDKGS</sequence>
<evidence type="ECO:0000313" key="1">
    <source>
        <dbReference type="EMBL" id="PFG33321.1"/>
    </source>
</evidence>
<organism evidence="1 2">
    <name type="scientific">Sanguibacter antarcticus</name>
    <dbReference type="NCBI Taxonomy" id="372484"/>
    <lineage>
        <taxon>Bacteria</taxon>
        <taxon>Bacillati</taxon>
        <taxon>Actinomycetota</taxon>
        <taxon>Actinomycetes</taxon>
        <taxon>Micrococcales</taxon>
        <taxon>Sanguibacteraceae</taxon>
        <taxon>Sanguibacter</taxon>
    </lineage>
</organism>
<dbReference type="SUPFAM" id="SSF159659">
    <property type="entry name" value="Cgl1923-like"/>
    <property type="match status" value="1"/>
</dbReference>
<keyword evidence="2" id="KW-1185">Reference proteome</keyword>
<reference evidence="1 2" key="1">
    <citation type="submission" date="2017-10" db="EMBL/GenBank/DDBJ databases">
        <title>Sequencing the genomes of 1000 actinobacteria strains.</title>
        <authorList>
            <person name="Klenk H.-P."/>
        </authorList>
    </citation>
    <scope>NUCLEOTIDE SEQUENCE [LARGE SCALE GENOMIC DNA]</scope>
    <source>
        <strain evidence="1 2">DSM 18966</strain>
    </source>
</reference>
<comment type="caution">
    <text evidence="1">The sequence shown here is derived from an EMBL/GenBank/DDBJ whole genome shotgun (WGS) entry which is preliminary data.</text>
</comment>
<dbReference type="InterPro" id="IPR008492">
    <property type="entry name" value="Rv2714-like"/>
</dbReference>
<evidence type="ECO:0000313" key="2">
    <source>
        <dbReference type="Proteomes" id="UP000225548"/>
    </source>
</evidence>
<dbReference type="InterPro" id="IPR038389">
    <property type="entry name" value="PSMG2_sf"/>
</dbReference>
<dbReference type="Pfam" id="PF09754">
    <property type="entry name" value="PAC2"/>
    <property type="match status" value="1"/>
</dbReference>
<proteinExistence type="predicted"/>
<dbReference type="Gene3D" id="3.40.50.10900">
    <property type="entry name" value="PAC-like subunit"/>
    <property type="match status" value="1"/>
</dbReference>
<dbReference type="EMBL" id="PDJG01000001">
    <property type="protein sequence ID" value="PFG33321.1"/>
    <property type="molecule type" value="Genomic_DNA"/>
</dbReference>
<protein>
    <submittedName>
        <fullName evidence="1">PAC2 family protein</fullName>
    </submittedName>
</protein>
<dbReference type="RefSeq" id="WP_098454547.1">
    <property type="nucleotide sequence ID" value="NZ_PDJG01000001.1"/>
</dbReference>